<protein>
    <recommendedName>
        <fullName evidence="3">Acetone carboxylase</fullName>
    </recommendedName>
</protein>
<proteinExistence type="predicted"/>
<dbReference type="AlphaFoldDB" id="A0A939LPN6"/>
<evidence type="ECO:0008006" key="3">
    <source>
        <dbReference type="Google" id="ProtNLM"/>
    </source>
</evidence>
<sequence length="66" mass="7685">MRCSARGCRSGASWGLRWNNPRLHTDDRRKVWLACDHHRSHLEQFLSARGFHRDTVRVEDLAPSDG</sequence>
<accession>A0A939LPN6</accession>
<evidence type="ECO:0000313" key="2">
    <source>
        <dbReference type="Proteomes" id="UP000664209"/>
    </source>
</evidence>
<organism evidence="1 2">
    <name type="scientific">Actinotalea soli</name>
    <dbReference type="NCBI Taxonomy" id="2819234"/>
    <lineage>
        <taxon>Bacteria</taxon>
        <taxon>Bacillati</taxon>
        <taxon>Actinomycetota</taxon>
        <taxon>Actinomycetes</taxon>
        <taxon>Micrococcales</taxon>
        <taxon>Cellulomonadaceae</taxon>
        <taxon>Actinotalea</taxon>
    </lineage>
</organism>
<dbReference type="Proteomes" id="UP000664209">
    <property type="component" value="Unassembled WGS sequence"/>
</dbReference>
<gene>
    <name evidence="1" type="ORF">J4G33_00160</name>
</gene>
<dbReference type="EMBL" id="JAGEMK010000001">
    <property type="protein sequence ID" value="MBO1750210.1"/>
    <property type="molecule type" value="Genomic_DNA"/>
</dbReference>
<name>A0A939LPN6_9CELL</name>
<keyword evidence="2" id="KW-1185">Reference proteome</keyword>
<evidence type="ECO:0000313" key="1">
    <source>
        <dbReference type="EMBL" id="MBO1750210.1"/>
    </source>
</evidence>
<reference evidence="1" key="1">
    <citation type="submission" date="2021-03" db="EMBL/GenBank/DDBJ databases">
        <title>Actinotalea soli sp. nov., isolated from soil.</title>
        <authorList>
            <person name="Ping W."/>
            <person name="Zhang J."/>
        </authorList>
    </citation>
    <scope>NUCLEOTIDE SEQUENCE</scope>
    <source>
        <strain evidence="1">BY-33</strain>
    </source>
</reference>
<comment type="caution">
    <text evidence="1">The sequence shown here is derived from an EMBL/GenBank/DDBJ whole genome shotgun (WGS) entry which is preliminary data.</text>
</comment>